<dbReference type="AlphaFoldDB" id="A0A5B9QLJ9"/>
<evidence type="ECO:0000256" key="7">
    <source>
        <dbReference type="ARBA" id="ARBA00023125"/>
    </source>
</evidence>
<comment type="function">
    <text evidence="9">Couples transcription and DNA repair by recognizing RNA polymerase (RNAP) stalled at DNA lesions. Mediates ATP-dependent release of RNAP and its truncated transcript from the DNA, and recruitment of nucleotide excision repair machinery to the damaged site.</text>
</comment>
<evidence type="ECO:0000259" key="10">
    <source>
        <dbReference type="PROSITE" id="PS51192"/>
    </source>
</evidence>
<keyword evidence="3 9" id="KW-0227">DNA damage</keyword>
<dbReference type="HAMAP" id="MF_00969">
    <property type="entry name" value="TRCF"/>
    <property type="match status" value="1"/>
</dbReference>
<evidence type="ECO:0000256" key="5">
    <source>
        <dbReference type="ARBA" id="ARBA00022806"/>
    </source>
</evidence>
<keyword evidence="6 9" id="KW-0067">ATP-binding</keyword>
<dbReference type="InterPro" id="IPR047112">
    <property type="entry name" value="RecG/Mfd"/>
</dbReference>
<dbReference type="InterPro" id="IPR005118">
    <property type="entry name" value="TRCF_C"/>
</dbReference>
<gene>
    <name evidence="9 12" type="primary">mfd</name>
    <name evidence="12" type="ORF">Pr1d_52240</name>
</gene>
<keyword evidence="1 9" id="KW-0963">Cytoplasm</keyword>
<evidence type="ECO:0000256" key="6">
    <source>
        <dbReference type="ARBA" id="ARBA00022840"/>
    </source>
</evidence>
<dbReference type="Proteomes" id="UP000323917">
    <property type="component" value="Chromosome"/>
</dbReference>
<dbReference type="Gene3D" id="3.40.50.300">
    <property type="entry name" value="P-loop containing nucleotide triphosphate hydrolases"/>
    <property type="match status" value="2"/>
</dbReference>
<dbReference type="Pfam" id="PF02559">
    <property type="entry name" value="CarD_TRCF_RID"/>
    <property type="match status" value="1"/>
</dbReference>
<dbReference type="GO" id="GO:0006355">
    <property type="term" value="P:regulation of DNA-templated transcription"/>
    <property type="evidence" value="ECO:0007669"/>
    <property type="project" value="UniProtKB-UniRule"/>
</dbReference>
<dbReference type="SMART" id="SM00487">
    <property type="entry name" value="DEXDc"/>
    <property type="match status" value="1"/>
</dbReference>
<dbReference type="EMBL" id="CP042913">
    <property type="protein sequence ID" value="QEG37876.1"/>
    <property type="molecule type" value="Genomic_DNA"/>
</dbReference>
<dbReference type="GO" id="GO:0003684">
    <property type="term" value="F:damaged DNA binding"/>
    <property type="evidence" value="ECO:0007669"/>
    <property type="project" value="InterPro"/>
</dbReference>
<dbReference type="SMART" id="SM01058">
    <property type="entry name" value="CarD_TRCF"/>
    <property type="match status" value="1"/>
</dbReference>
<evidence type="ECO:0000313" key="12">
    <source>
        <dbReference type="EMBL" id="QEG37876.1"/>
    </source>
</evidence>
<evidence type="ECO:0000256" key="4">
    <source>
        <dbReference type="ARBA" id="ARBA00022801"/>
    </source>
</evidence>
<dbReference type="InterPro" id="IPR011545">
    <property type="entry name" value="DEAD/DEAH_box_helicase_dom"/>
</dbReference>
<evidence type="ECO:0000256" key="1">
    <source>
        <dbReference type="ARBA" id="ARBA00022490"/>
    </source>
</evidence>
<dbReference type="GO" id="GO:0005737">
    <property type="term" value="C:cytoplasm"/>
    <property type="evidence" value="ECO:0007669"/>
    <property type="project" value="UniProtKB-SubCell"/>
</dbReference>
<dbReference type="SUPFAM" id="SSF52540">
    <property type="entry name" value="P-loop containing nucleoside triphosphate hydrolases"/>
    <property type="match status" value="4"/>
</dbReference>
<dbReference type="InterPro" id="IPR037235">
    <property type="entry name" value="TRCF-like_C_D7"/>
</dbReference>
<dbReference type="GO" id="GO:0016787">
    <property type="term" value="F:hydrolase activity"/>
    <property type="evidence" value="ECO:0007669"/>
    <property type="project" value="UniProtKB-KW"/>
</dbReference>
<dbReference type="GO" id="GO:0005524">
    <property type="term" value="F:ATP binding"/>
    <property type="evidence" value="ECO:0007669"/>
    <property type="project" value="UniProtKB-UniRule"/>
</dbReference>
<evidence type="ECO:0000259" key="11">
    <source>
        <dbReference type="PROSITE" id="PS51194"/>
    </source>
</evidence>
<dbReference type="SUPFAM" id="SSF141259">
    <property type="entry name" value="CarD-like"/>
    <property type="match status" value="1"/>
</dbReference>
<evidence type="ECO:0000256" key="3">
    <source>
        <dbReference type="ARBA" id="ARBA00022763"/>
    </source>
</evidence>
<organism evidence="12 13">
    <name type="scientific">Bythopirellula goksoeyrii</name>
    <dbReference type="NCBI Taxonomy" id="1400387"/>
    <lineage>
        <taxon>Bacteria</taxon>
        <taxon>Pseudomonadati</taxon>
        <taxon>Planctomycetota</taxon>
        <taxon>Planctomycetia</taxon>
        <taxon>Pirellulales</taxon>
        <taxon>Lacipirellulaceae</taxon>
        <taxon>Bythopirellula</taxon>
    </lineage>
</organism>
<protein>
    <recommendedName>
        <fullName evidence="9">Transcription-repair-coupling factor</fullName>
        <shortName evidence="9">TRCF</shortName>
        <ecNumber evidence="9">3.6.4.-</ecNumber>
    </recommendedName>
</protein>
<dbReference type="InterPro" id="IPR036101">
    <property type="entry name" value="CarD-like/TRCF_RID_sf"/>
</dbReference>
<dbReference type="KEGG" id="bgok:Pr1d_52240"/>
<keyword evidence="8 9" id="KW-0234">DNA repair</keyword>
<dbReference type="GO" id="GO:0003678">
    <property type="term" value="F:DNA helicase activity"/>
    <property type="evidence" value="ECO:0007669"/>
    <property type="project" value="TreeGrafter"/>
</dbReference>
<dbReference type="Gene3D" id="2.40.10.170">
    <property type="match status" value="1"/>
</dbReference>
<dbReference type="EC" id="3.6.4.-" evidence="9"/>
<dbReference type="InterPro" id="IPR004576">
    <property type="entry name" value="Mfd"/>
</dbReference>
<dbReference type="SMART" id="SM00982">
    <property type="entry name" value="TRCF"/>
    <property type="match status" value="1"/>
</dbReference>
<dbReference type="Gene3D" id="3.40.50.11180">
    <property type="match status" value="1"/>
</dbReference>
<comment type="similarity">
    <text evidence="9">In the C-terminal section; belongs to the helicase family. RecG subfamily.</text>
</comment>
<dbReference type="InterPro" id="IPR027417">
    <property type="entry name" value="P-loop_NTPase"/>
</dbReference>
<feature type="domain" description="Helicase ATP-binding" evidence="10">
    <location>
        <begin position="571"/>
        <end position="732"/>
    </location>
</feature>
<dbReference type="Gene3D" id="3.30.2060.10">
    <property type="entry name" value="Penicillin-binding protein 1b domain"/>
    <property type="match status" value="1"/>
</dbReference>
<name>A0A5B9QLJ9_9BACT</name>
<keyword evidence="13" id="KW-1185">Reference proteome</keyword>
<dbReference type="Pfam" id="PF03461">
    <property type="entry name" value="TRCF"/>
    <property type="match status" value="1"/>
</dbReference>
<dbReference type="Gene3D" id="3.90.1150.50">
    <property type="entry name" value="Transcription-repair-coupling factor, D7 domain"/>
    <property type="match status" value="1"/>
</dbReference>
<dbReference type="InterPro" id="IPR041471">
    <property type="entry name" value="UvrB_inter"/>
</dbReference>
<dbReference type="InterPro" id="IPR014001">
    <property type="entry name" value="Helicase_ATP-bd"/>
</dbReference>
<feature type="domain" description="Helicase C-terminal" evidence="11">
    <location>
        <begin position="753"/>
        <end position="907"/>
    </location>
</feature>
<dbReference type="PANTHER" id="PTHR47964">
    <property type="entry name" value="ATP-DEPENDENT DNA HELICASE HOMOLOG RECG, CHLOROPLASTIC"/>
    <property type="match status" value="1"/>
</dbReference>
<reference evidence="12 13" key="1">
    <citation type="submission" date="2019-08" db="EMBL/GenBank/DDBJ databases">
        <title>Deep-cultivation of Planctomycetes and their phenomic and genomic characterization uncovers novel biology.</title>
        <authorList>
            <person name="Wiegand S."/>
            <person name="Jogler M."/>
            <person name="Boedeker C."/>
            <person name="Pinto D."/>
            <person name="Vollmers J."/>
            <person name="Rivas-Marin E."/>
            <person name="Kohn T."/>
            <person name="Peeters S.H."/>
            <person name="Heuer A."/>
            <person name="Rast P."/>
            <person name="Oberbeckmann S."/>
            <person name="Bunk B."/>
            <person name="Jeske O."/>
            <person name="Meyerdierks A."/>
            <person name="Storesund J.E."/>
            <person name="Kallscheuer N."/>
            <person name="Luecker S."/>
            <person name="Lage O.M."/>
            <person name="Pohl T."/>
            <person name="Merkel B.J."/>
            <person name="Hornburger P."/>
            <person name="Mueller R.-W."/>
            <person name="Bruemmer F."/>
            <person name="Labrenz M."/>
            <person name="Spormann A.M."/>
            <person name="Op den Camp H."/>
            <person name="Overmann J."/>
            <person name="Amann R."/>
            <person name="Jetten M.S.M."/>
            <person name="Mascher T."/>
            <person name="Medema M.H."/>
            <person name="Devos D.P."/>
            <person name="Kaster A.-K."/>
            <person name="Ovreas L."/>
            <person name="Rohde M."/>
            <person name="Galperin M.Y."/>
            <person name="Jogler C."/>
        </authorList>
    </citation>
    <scope>NUCLEOTIDE SEQUENCE [LARGE SCALE GENOMIC DNA]</scope>
    <source>
        <strain evidence="12 13">Pr1d</strain>
    </source>
</reference>
<accession>A0A5B9QLJ9</accession>
<evidence type="ECO:0000256" key="8">
    <source>
        <dbReference type="ARBA" id="ARBA00023204"/>
    </source>
</evidence>
<dbReference type="Pfam" id="PF00270">
    <property type="entry name" value="DEAD"/>
    <property type="match status" value="1"/>
</dbReference>
<keyword evidence="2 9" id="KW-0547">Nucleotide-binding</keyword>
<evidence type="ECO:0000256" key="9">
    <source>
        <dbReference type="HAMAP-Rule" id="MF_00969"/>
    </source>
</evidence>
<proteinExistence type="inferred from homology"/>
<keyword evidence="5" id="KW-0347">Helicase</keyword>
<dbReference type="InterPro" id="IPR003711">
    <property type="entry name" value="CarD-like/TRCF_RID"/>
</dbReference>
<comment type="similarity">
    <text evidence="9">In the N-terminal section; belongs to the UvrB family.</text>
</comment>
<dbReference type="OrthoDB" id="9804325at2"/>
<dbReference type="Pfam" id="PF00271">
    <property type="entry name" value="Helicase_C"/>
    <property type="match status" value="1"/>
</dbReference>
<dbReference type="PROSITE" id="PS51192">
    <property type="entry name" value="HELICASE_ATP_BIND_1"/>
    <property type="match status" value="1"/>
</dbReference>
<dbReference type="InterPro" id="IPR001650">
    <property type="entry name" value="Helicase_C-like"/>
</dbReference>
<keyword evidence="7 9" id="KW-0238">DNA-binding</keyword>
<dbReference type="SUPFAM" id="SSF143517">
    <property type="entry name" value="TRCF domain-like"/>
    <property type="match status" value="1"/>
</dbReference>
<evidence type="ECO:0000313" key="13">
    <source>
        <dbReference type="Proteomes" id="UP000323917"/>
    </source>
</evidence>
<sequence length="1094" mass="122047">METVVEAGVAAELHPLADQLEQHRGFAEVLESLSAGHSGTLGGVWGSSCALVAAAIERHAPQQLVVVLPHTRDLDCFCDDLGLFTSARVDQLPAWETDAGERVLNDDIYGQRLRVLKSLISPKDNNRDPTDRRSSRSQPQIVVTAIQSLMQPVPSAASIASATRRIAVGDTLDMAELTHWLAAEGCSSTTAVEMPGEFSLRGGILDLFPPDAEHPIRLELFGDEVESLRTFDVETQRSLKSLDSVDVTVLQPTNANRTHFTAYLPSKSWFLLVEPSELQEEGRFYHERLERPEDFFSVSLSLSEINKFPSVTASGVPAGSYETTAHLQFESIERFSGDVHRVREELDAVAAEHRVIVVTETDAEVERLTELFSETRLMREGKLRFVHGHLAQGFRFVADQVVLISASELFHREEIARPVQRQTGRAIDSFLQLREGDLVVHLSHGIGRYRGLKLLEKESGAEEHLEVEFHGGTRIYVPTSRIELVQKYVGGRQAKPKLATIGGRSWIRQKQAAEKAVTDFASEMLELEAARSGRPGIVFPADTVWQKEFDAAFPYQETPDQLTAIDAIKGDMQIAKPMDRLLCGDVGFGKTEMAMRAAFKAIDAGYQVAVLVPTTVLAEQHCRTFRQRMAEYPFEIASLSRFCTAKQAREILAGAANGSIDLLIGTHRLVSPDVQFQNLGLVIIDEEQRFGVTVKERLKALRASVDVLTMTATPIPRTLHMSLLGARSISNLETAPKDRLAVETRIARFDEGLIRHAILRELNRGGQVFFVHNRVHDIQNLARKLQDIVPEATIGIGHGQMTEHELEDAMLGFVGGKYDILLATTIIESGLDIPNSNTIFIDDADRYGLADLHQLRGRVGRYKHRAYCYLLVDENRHLSPEAARRLRAIEEFSQMGAGFALAMRDLEIRGAGNLLGTQQSGHIATVGYELYCALLEKAVRQLKQLPPRDSVDVVVDLPIAAFFPRQYVPDMRTKIDLYRRLSRVTQLAEVEEFRAELADRFGALPAPVEQLVQLARIRIWAHQWQVNSIHLESPYLVLGYRDQRQLELLVARSGGELRRADDQSAYLPLGDQIDDPLQIMATLESLLQRSESTH</sequence>
<comment type="subcellular location">
    <subcellularLocation>
        <location evidence="9">Cytoplasm</location>
    </subcellularLocation>
</comment>
<dbReference type="PANTHER" id="PTHR47964:SF1">
    <property type="entry name" value="ATP-DEPENDENT DNA HELICASE HOMOLOG RECG, CHLOROPLASTIC"/>
    <property type="match status" value="1"/>
</dbReference>
<dbReference type="RefSeq" id="WP_148076047.1">
    <property type="nucleotide sequence ID" value="NZ_CP042913.1"/>
</dbReference>
<keyword evidence="4 9" id="KW-0378">Hydrolase</keyword>
<dbReference type="NCBIfam" id="TIGR00580">
    <property type="entry name" value="mfd"/>
    <property type="match status" value="1"/>
</dbReference>
<dbReference type="CDD" id="cd17991">
    <property type="entry name" value="DEXHc_TRCF"/>
    <property type="match status" value="1"/>
</dbReference>
<dbReference type="Pfam" id="PF17757">
    <property type="entry name" value="UvrB_inter"/>
    <property type="match status" value="1"/>
</dbReference>
<dbReference type="SMART" id="SM00490">
    <property type="entry name" value="HELICc"/>
    <property type="match status" value="1"/>
</dbReference>
<evidence type="ECO:0000256" key="2">
    <source>
        <dbReference type="ARBA" id="ARBA00022741"/>
    </source>
</evidence>
<dbReference type="PROSITE" id="PS51194">
    <property type="entry name" value="HELICASE_CTER"/>
    <property type="match status" value="1"/>
</dbReference>
<dbReference type="GO" id="GO:0000716">
    <property type="term" value="P:transcription-coupled nucleotide-excision repair, DNA damage recognition"/>
    <property type="evidence" value="ECO:0007669"/>
    <property type="project" value="UniProtKB-UniRule"/>
</dbReference>